<gene>
    <name evidence="3" type="ORF">K0U00_48655</name>
</gene>
<dbReference type="SUPFAM" id="SSF52540">
    <property type="entry name" value="P-loop containing nucleoside triphosphate hydrolases"/>
    <property type="match status" value="1"/>
</dbReference>
<dbReference type="Gene3D" id="3.40.50.300">
    <property type="entry name" value="P-loop containing nucleotide triphosphate hydrolases"/>
    <property type="match status" value="1"/>
</dbReference>
<keyword evidence="1" id="KW-0813">Transport</keyword>
<dbReference type="PANTHER" id="PTHR42781:SF4">
    <property type="entry name" value="SPERMIDINE_PUTRESCINE IMPORT ATP-BINDING PROTEIN POTA"/>
    <property type="match status" value="1"/>
</dbReference>
<feature type="domain" description="ABC transporter" evidence="2">
    <location>
        <begin position="20"/>
        <end position="60"/>
    </location>
</feature>
<reference evidence="3 4" key="1">
    <citation type="submission" date="2021-07" db="EMBL/GenBank/DDBJ databases">
        <title>Paenibacillus radiodurans sp. nov., isolated from the southeastern edge of Tengger Desert.</title>
        <authorList>
            <person name="Zhang G."/>
        </authorList>
    </citation>
    <scope>NUCLEOTIDE SEQUENCE [LARGE SCALE GENOMIC DNA]</scope>
    <source>
        <strain evidence="3 4">CCM 7311</strain>
    </source>
</reference>
<dbReference type="PANTHER" id="PTHR42781">
    <property type="entry name" value="SPERMIDINE/PUTRESCINE IMPORT ATP-BINDING PROTEIN POTA"/>
    <property type="match status" value="1"/>
</dbReference>
<feature type="non-terminal residue" evidence="3">
    <location>
        <position position="60"/>
    </location>
</feature>
<proteinExistence type="predicted"/>
<dbReference type="InterPro" id="IPR003439">
    <property type="entry name" value="ABC_transporter-like_ATP-bd"/>
</dbReference>
<dbReference type="EMBL" id="JAHZIK010003434">
    <property type="protein sequence ID" value="MBW7461950.1"/>
    <property type="molecule type" value="Genomic_DNA"/>
</dbReference>
<keyword evidence="3" id="KW-0547">Nucleotide-binding</keyword>
<keyword evidence="4" id="KW-1185">Reference proteome</keyword>
<dbReference type="InterPro" id="IPR050093">
    <property type="entry name" value="ABC_SmlMolc_Importer"/>
</dbReference>
<keyword evidence="3" id="KW-0067">ATP-binding</keyword>
<dbReference type="Proteomes" id="UP001519887">
    <property type="component" value="Unassembled WGS sequence"/>
</dbReference>
<evidence type="ECO:0000256" key="1">
    <source>
        <dbReference type="ARBA" id="ARBA00022448"/>
    </source>
</evidence>
<dbReference type="GO" id="GO:0005524">
    <property type="term" value="F:ATP binding"/>
    <property type="evidence" value="ECO:0007669"/>
    <property type="project" value="UniProtKB-KW"/>
</dbReference>
<dbReference type="InterPro" id="IPR027417">
    <property type="entry name" value="P-loop_NTPase"/>
</dbReference>
<evidence type="ECO:0000313" key="3">
    <source>
        <dbReference type="EMBL" id="MBW7461950.1"/>
    </source>
</evidence>
<name>A0ABS7CLX9_9BACL</name>
<dbReference type="Pfam" id="PF00005">
    <property type="entry name" value="ABC_tran"/>
    <property type="match status" value="1"/>
</dbReference>
<evidence type="ECO:0000313" key="4">
    <source>
        <dbReference type="Proteomes" id="UP001519887"/>
    </source>
</evidence>
<protein>
    <submittedName>
        <fullName evidence="3">ATP-binding cassette domain-containing protein</fullName>
    </submittedName>
</protein>
<sequence length="60" mass="6469">MASIEFVRVTKQFEKNVVIKDLDLKIEDGKFTVLVGPSGCGKTTLLRMIAGIDPQSSGSV</sequence>
<evidence type="ECO:0000259" key="2">
    <source>
        <dbReference type="Pfam" id="PF00005"/>
    </source>
</evidence>
<accession>A0ABS7CLX9</accession>
<organism evidence="3 4">
    <name type="scientific">Paenibacillus sepulcri</name>
    <dbReference type="NCBI Taxonomy" id="359917"/>
    <lineage>
        <taxon>Bacteria</taxon>
        <taxon>Bacillati</taxon>
        <taxon>Bacillota</taxon>
        <taxon>Bacilli</taxon>
        <taxon>Bacillales</taxon>
        <taxon>Paenibacillaceae</taxon>
        <taxon>Paenibacillus</taxon>
    </lineage>
</organism>
<comment type="caution">
    <text evidence="3">The sequence shown here is derived from an EMBL/GenBank/DDBJ whole genome shotgun (WGS) entry which is preliminary data.</text>
</comment>